<keyword evidence="2" id="KW-0812">Transmembrane</keyword>
<reference evidence="3" key="1">
    <citation type="submission" date="2019-07" db="EMBL/GenBank/DDBJ databases">
        <authorList>
            <person name="Palmer J.M."/>
        </authorList>
    </citation>
    <scope>NUCLEOTIDE SEQUENCE</scope>
    <source>
        <strain evidence="3">PC9</strain>
    </source>
</reference>
<gene>
    <name evidence="3" type="ORF">PC9H_005481</name>
</gene>
<name>A0A8H7DVJ9_PLEOS</name>
<evidence type="ECO:0000256" key="2">
    <source>
        <dbReference type="SAM" id="Phobius"/>
    </source>
</evidence>
<accession>A0A8H7DVJ9</accession>
<feature type="transmembrane region" description="Helical" evidence="2">
    <location>
        <begin position="229"/>
        <end position="251"/>
    </location>
</feature>
<feature type="compositionally biased region" description="Pro residues" evidence="1">
    <location>
        <begin position="125"/>
        <end position="134"/>
    </location>
</feature>
<organism evidence="3 4">
    <name type="scientific">Pleurotus ostreatus</name>
    <name type="common">Oyster mushroom</name>
    <name type="synonym">White-rot fungus</name>
    <dbReference type="NCBI Taxonomy" id="5322"/>
    <lineage>
        <taxon>Eukaryota</taxon>
        <taxon>Fungi</taxon>
        <taxon>Dikarya</taxon>
        <taxon>Basidiomycota</taxon>
        <taxon>Agaricomycotina</taxon>
        <taxon>Agaricomycetes</taxon>
        <taxon>Agaricomycetidae</taxon>
        <taxon>Agaricales</taxon>
        <taxon>Pleurotineae</taxon>
        <taxon>Pleurotaceae</taxon>
        <taxon>Pleurotus</taxon>
    </lineage>
</organism>
<evidence type="ECO:0000256" key="1">
    <source>
        <dbReference type="SAM" id="MobiDB-lite"/>
    </source>
</evidence>
<feature type="region of interest" description="Disordered" evidence="1">
    <location>
        <begin position="199"/>
        <end position="221"/>
    </location>
</feature>
<dbReference type="EMBL" id="JACETU010000003">
    <property type="protein sequence ID" value="KAF7433525.1"/>
    <property type="molecule type" value="Genomic_DNA"/>
</dbReference>
<proteinExistence type="predicted"/>
<feature type="compositionally biased region" description="Basic and acidic residues" evidence="1">
    <location>
        <begin position="294"/>
        <end position="306"/>
    </location>
</feature>
<dbReference type="Proteomes" id="UP000623687">
    <property type="component" value="Unassembled WGS sequence"/>
</dbReference>
<dbReference type="AlphaFoldDB" id="A0A8H7DVJ9"/>
<keyword evidence="2" id="KW-1133">Transmembrane helix</keyword>
<feature type="compositionally biased region" description="Acidic residues" evidence="1">
    <location>
        <begin position="46"/>
        <end position="70"/>
    </location>
</feature>
<sequence>MGCAPYPATRCSGGTSIEPFRRRRRVQLSNRFRKRDRHGVGGGDKSDEDSSDDEDSGDKDSGDEDSDEDSGNGRKSKIKSKTTTSQTSKPPPVPPPAGPLPPPVAPAPTAPSLSPSSTPPATLTPTPPPAPLPTPMAATLTTPTTPTVAITPTPPSSGFVPGEQSSSTTSPSVLSVQTTIITSSQSQAVIITSDSGIPYTSSMTSSEPSKLTPTNNVEPQRRRSDRLPIILGSVSGALGLFVVCLLGWLIYARRRRRKRRRSLQVNWDHFYEWKSRYSSGSIVKVEELEEETLEEGKTPRWPEPQEGRPISARFSSLRHSIPRRSSREPSPRRKSAVSAVGIDDDTSATKTNFAVTAPSAPLPVYHPLGSQNIPSAQELSVPQYYHSHQPASPLFAPNTFDDILRGVVSHNIQAVSKHQDRQ</sequence>
<feature type="compositionally biased region" description="Basic residues" evidence="1">
    <location>
        <begin position="21"/>
        <end position="37"/>
    </location>
</feature>
<dbReference type="VEuPathDB" id="FungiDB:PC9H_005481"/>
<feature type="compositionally biased region" description="Pro residues" evidence="1">
    <location>
        <begin position="89"/>
        <end position="109"/>
    </location>
</feature>
<protein>
    <submittedName>
        <fullName evidence="3">Uncharacterized protein</fullName>
    </submittedName>
</protein>
<dbReference type="PRINTS" id="PR01217">
    <property type="entry name" value="PRICHEXTENSN"/>
</dbReference>
<comment type="caution">
    <text evidence="3">The sequence shown here is derived from an EMBL/GenBank/DDBJ whole genome shotgun (WGS) entry which is preliminary data.</text>
</comment>
<dbReference type="RefSeq" id="XP_036633552.1">
    <property type="nucleotide sequence ID" value="XM_036775050.1"/>
</dbReference>
<keyword evidence="2" id="KW-0472">Membrane</keyword>
<feature type="compositionally biased region" description="Polar residues" evidence="1">
    <location>
        <begin position="199"/>
        <end position="218"/>
    </location>
</feature>
<feature type="region of interest" description="Disordered" evidence="1">
    <location>
        <begin position="1"/>
        <end position="171"/>
    </location>
</feature>
<feature type="compositionally biased region" description="Low complexity" evidence="1">
    <location>
        <begin position="110"/>
        <end position="124"/>
    </location>
</feature>
<evidence type="ECO:0000313" key="4">
    <source>
        <dbReference type="Proteomes" id="UP000623687"/>
    </source>
</evidence>
<dbReference type="GeneID" id="59375299"/>
<feature type="compositionally biased region" description="Low complexity" evidence="1">
    <location>
        <begin position="135"/>
        <end position="151"/>
    </location>
</feature>
<feature type="region of interest" description="Disordered" evidence="1">
    <location>
        <begin position="289"/>
        <end position="343"/>
    </location>
</feature>
<evidence type="ECO:0000313" key="3">
    <source>
        <dbReference type="EMBL" id="KAF7433525.1"/>
    </source>
</evidence>
<keyword evidence="4" id="KW-1185">Reference proteome</keyword>
<dbReference type="OrthoDB" id="10568734at2759"/>